<evidence type="ECO:0000313" key="2">
    <source>
        <dbReference type="EMBL" id="QHT99582.1"/>
    </source>
</evidence>
<evidence type="ECO:0000259" key="1">
    <source>
        <dbReference type="Pfam" id="PF10544"/>
    </source>
</evidence>
<dbReference type="EMBL" id="MN740310">
    <property type="protein sequence ID" value="QHT99582.1"/>
    <property type="molecule type" value="Genomic_DNA"/>
</dbReference>
<accession>A0A6C0J2M9</accession>
<proteinExistence type="predicted"/>
<reference evidence="2" key="1">
    <citation type="journal article" date="2020" name="Nature">
        <title>Giant virus diversity and host interactions through global metagenomics.</title>
        <authorList>
            <person name="Schulz F."/>
            <person name="Roux S."/>
            <person name="Paez-Espino D."/>
            <person name="Jungbluth S."/>
            <person name="Walsh D.A."/>
            <person name="Denef V.J."/>
            <person name="McMahon K.D."/>
            <person name="Konstantinidis K.T."/>
            <person name="Eloe-Fadrosh E.A."/>
            <person name="Kyrpides N.C."/>
            <person name="Woyke T."/>
        </authorList>
    </citation>
    <scope>NUCLEOTIDE SEQUENCE</scope>
    <source>
        <strain evidence="2">GVMAG-M-3300025727-45</strain>
    </source>
</reference>
<dbReference type="InterPro" id="IPR018306">
    <property type="entry name" value="Phage_T5_Orf172_DNA-bd"/>
</dbReference>
<name>A0A6C0J2M9_9ZZZZ</name>
<feature type="domain" description="Bacteriophage T5 Orf172 DNA-binding" evidence="1">
    <location>
        <begin position="2"/>
        <end position="94"/>
    </location>
</feature>
<dbReference type="Pfam" id="PF10544">
    <property type="entry name" value="T5orf172"/>
    <property type="match status" value="1"/>
</dbReference>
<protein>
    <recommendedName>
        <fullName evidence="1">Bacteriophage T5 Orf172 DNA-binding domain-containing protein</fullName>
    </recommendedName>
</protein>
<sequence length="192" mass="22336">MGWIYILRPRSAMAENQSVNKVGITDATNPFTRLNKYEKGSQPLYIVYVNVNGNELKKLEKHILDILENIYIKRKDYGAEYFECDFLNLKQVVDKELLPYMNCINGPSSSCLQNDDEYGKYWDTIEKIYVSPYDNTKYTTVSQFKKHMVQQENAAIKKQQKINKTAFKSGTELLRKQGFISKNTSKILDSFI</sequence>
<dbReference type="AlphaFoldDB" id="A0A6C0J2M9"/>
<organism evidence="2">
    <name type="scientific">viral metagenome</name>
    <dbReference type="NCBI Taxonomy" id="1070528"/>
    <lineage>
        <taxon>unclassified sequences</taxon>
        <taxon>metagenomes</taxon>
        <taxon>organismal metagenomes</taxon>
    </lineage>
</organism>